<dbReference type="GeneID" id="91563779"/>
<accession>A0AB38TFS5</accession>
<keyword evidence="1 2" id="KW-0732">Signal</keyword>
<evidence type="ECO:0000259" key="3">
    <source>
        <dbReference type="Pfam" id="PF13505"/>
    </source>
</evidence>
<feature type="signal peptide" evidence="2">
    <location>
        <begin position="1"/>
        <end position="24"/>
    </location>
</feature>
<evidence type="ECO:0000313" key="5">
    <source>
        <dbReference type="Proteomes" id="UP001060070"/>
    </source>
</evidence>
<evidence type="ECO:0000256" key="1">
    <source>
        <dbReference type="ARBA" id="ARBA00022729"/>
    </source>
</evidence>
<evidence type="ECO:0000256" key="2">
    <source>
        <dbReference type="SAM" id="SignalP"/>
    </source>
</evidence>
<dbReference type="Pfam" id="PF13505">
    <property type="entry name" value="OMP_b-brl"/>
    <property type="match status" value="1"/>
</dbReference>
<dbReference type="AlphaFoldDB" id="A0AB38TFS5"/>
<organism evidence="4 5">
    <name type="scientific">Mesorhizobium ciceri</name>
    <dbReference type="NCBI Taxonomy" id="39645"/>
    <lineage>
        <taxon>Bacteria</taxon>
        <taxon>Pseudomonadati</taxon>
        <taxon>Pseudomonadota</taxon>
        <taxon>Alphaproteobacteria</taxon>
        <taxon>Hyphomicrobiales</taxon>
        <taxon>Phyllobacteriaceae</taxon>
        <taxon>Mesorhizobium</taxon>
    </lineage>
</organism>
<gene>
    <name evidence="4" type="ORF">LRP29_08310</name>
</gene>
<proteinExistence type="predicted"/>
<protein>
    <submittedName>
        <fullName evidence="4">Outer membrane beta-barrel protein</fullName>
    </submittedName>
</protein>
<dbReference type="InterPro" id="IPR011250">
    <property type="entry name" value="OMP/PagP_B-barrel"/>
</dbReference>
<dbReference type="SUPFAM" id="SSF56925">
    <property type="entry name" value="OMPA-like"/>
    <property type="match status" value="1"/>
</dbReference>
<feature type="chain" id="PRO_5044317298" evidence="2">
    <location>
        <begin position="25"/>
        <end position="285"/>
    </location>
</feature>
<name>A0AB38TFS5_9HYPH</name>
<evidence type="ECO:0000313" key="4">
    <source>
        <dbReference type="EMBL" id="UTU53382.1"/>
    </source>
</evidence>
<reference evidence="4 5" key="1">
    <citation type="journal article" date="2022" name="Microbiol. Resour. Announc.">
        <title>Complete Genome Sequence of Mesorhizobium ciceri Strain R30, a Rhizobium Used as a Commercial Inoculant for Chickpea in Argentina.</title>
        <authorList>
            <person name="Foresto E."/>
            <person name="Revale S."/>
            <person name="Primo E."/>
            <person name="Nievas F."/>
            <person name="Carezzano E."/>
            <person name="Puente M."/>
            <person name="Alzari P."/>
            <person name="Mart M."/>
            <person name="Ben-Assaya M."/>
            <person name="Mornico D."/>
            <person name="Santoro M."/>
            <person name="Mart F."/>
            <person name="Giordano W."/>
            <person name="Bogino P."/>
        </authorList>
    </citation>
    <scope>NUCLEOTIDE SEQUENCE [LARGE SCALE GENOMIC DNA]</scope>
    <source>
        <strain evidence="4 5">R30</strain>
    </source>
</reference>
<dbReference type="Proteomes" id="UP001060070">
    <property type="component" value="Chromosome"/>
</dbReference>
<feature type="domain" description="Outer membrane protein beta-barrel" evidence="3">
    <location>
        <begin position="15"/>
        <end position="282"/>
    </location>
</feature>
<sequence>MKLTSRMALALGALALLPLTPVHAADYDPPIYVDQAPDYVPVEVGSGWYLRGDLGYAFNKPYEFSETPAGLVTDTSPLSGSIGMGYHFNDYFRGELNFGLLPTSKFASKFDSTCDGTQTVTVTSGGSTSAFAGPSTRGCEGSNDGNNKAYDVMASAFVDLGTYVGFTPYVGGGVGIAYSTYKYAQGARNCQNSSTTSGTTTTIFECDDPNGYDGTTQSEKQFSFAYTLGAGFAYQVSKNVAVDVGYQYTALPSAKYVTADAVGNPEFKKGLDYHQVKVGLRYDLW</sequence>
<dbReference type="InterPro" id="IPR027385">
    <property type="entry name" value="Beta-barrel_OMP"/>
</dbReference>
<keyword evidence="5" id="KW-1185">Reference proteome</keyword>
<dbReference type="EMBL" id="CP088147">
    <property type="protein sequence ID" value="UTU53382.1"/>
    <property type="molecule type" value="Genomic_DNA"/>
</dbReference>
<dbReference type="KEGG" id="mcic:A4R28_20160"/>
<dbReference type="RefSeq" id="WP_013529157.1">
    <property type="nucleotide sequence ID" value="NZ_CP015062.1"/>
</dbReference>
<dbReference type="Gene3D" id="2.40.160.20">
    <property type="match status" value="1"/>
</dbReference>